<dbReference type="GO" id="GO:0016887">
    <property type="term" value="F:ATP hydrolysis activity"/>
    <property type="evidence" value="ECO:0007669"/>
    <property type="project" value="InterPro"/>
</dbReference>
<evidence type="ECO:0000313" key="5">
    <source>
        <dbReference type="EMBL" id="RAS76151.1"/>
    </source>
</evidence>
<dbReference type="CDD" id="cd03230">
    <property type="entry name" value="ABC_DR_subfamily_A"/>
    <property type="match status" value="1"/>
</dbReference>
<sequence>METIMELRNITKYYKNKLVLENVSFSIHKRQIIALVGKNGSGKSTLLKIIGGLIKPDSGEVYKLASPLKMGYVPEITPSHIPFTLEEYLIHMGKIRGMDKQHLRQRIDCLLEMFHLQADRRTAIAELSKGMKQKVIIMQSLIEETDFLILDEPLSGLDLKAQSDVETILLSLKQRGLNIIFTCHETKLIENLVDRLLCIKNHQIVQTSVPVHADLGGNKLVFKILAQTSLKEVLPLMKIQQQHDLSSNVNEIEVIVKPEDTDKLLRELLQRGASIKKLFPINEENEKLYSHF</sequence>
<dbReference type="Gene3D" id="3.40.50.300">
    <property type="entry name" value="P-loop containing nucleotide triphosphate hydrolases"/>
    <property type="match status" value="1"/>
</dbReference>
<dbReference type="Proteomes" id="UP000250174">
    <property type="component" value="Unassembled WGS sequence"/>
</dbReference>
<proteinExistence type="predicted"/>
<keyword evidence="1" id="KW-0813">Transport</keyword>
<evidence type="ECO:0000256" key="1">
    <source>
        <dbReference type="ARBA" id="ARBA00022448"/>
    </source>
</evidence>
<dbReference type="PROSITE" id="PS50893">
    <property type="entry name" value="ABC_TRANSPORTER_2"/>
    <property type="match status" value="1"/>
</dbReference>
<dbReference type="SMART" id="SM00382">
    <property type="entry name" value="AAA"/>
    <property type="match status" value="1"/>
</dbReference>
<protein>
    <submittedName>
        <fullName evidence="5">ABC transporter ATP-binding protein</fullName>
    </submittedName>
</protein>
<dbReference type="InterPro" id="IPR003439">
    <property type="entry name" value="ABC_transporter-like_ATP-bd"/>
</dbReference>
<evidence type="ECO:0000259" key="4">
    <source>
        <dbReference type="PROSITE" id="PS50893"/>
    </source>
</evidence>
<reference evidence="5 6" key="1">
    <citation type="submission" date="2016-03" db="EMBL/GenBank/DDBJ databases">
        <title>Comparison of Bacillus endophyticus and B. anthracis characteristics using whole genome sequence analysis and microbiological techniques.</title>
        <authorList>
            <person name="Lekota K.E."/>
            <person name="Mafofo J."/>
            <person name="Rees J."/>
            <person name="Muchadeyi F.C."/>
            <person name="Madoroba E."/>
            <person name="Van Heerden H."/>
        </authorList>
    </citation>
    <scope>NUCLEOTIDE SEQUENCE [LARGE SCALE GENOMIC DNA]</scope>
    <source>
        <strain evidence="5 6">3631_10C</strain>
    </source>
</reference>
<evidence type="ECO:0000256" key="2">
    <source>
        <dbReference type="ARBA" id="ARBA00022741"/>
    </source>
</evidence>
<dbReference type="PANTHER" id="PTHR42939">
    <property type="entry name" value="ABC TRANSPORTER ATP-BINDING PROTEIN ALBC-RELATED"/>
    <property type="match status" value="1"/>
</dbReference>
<dbReference type="InterPro" id="IPR051782">
    <property type="entry name" value="ABC_Transporter_VariousFunc"/>
</dbReference>
<dbReference type="PANTHER" id="PTHR42939:SF1">
    <property type="entry name" value="ABC TRANSPORTER ATP-BINDING PROTEIN ALBC-RELATED"/>
    <property type="match status" value="1"/>
</dbReference>
<dbReference type="AlphaFoldDB" id="A0AAX1Q988"/>
<gene>
    <name evidence="5" type="ORF">A3864_14855</name>
</gene>
<dbReference type="InterPro" id="IPR003593">
    <property type="entry name" value="AAA+_ATPase"/>
</dbReference>
<dbReference type="SUPFAM" id="SSF52540">
    <property type="entry name" value="P-loop containing nucleoside triphosphate hydrolases"/>
    <property type="match status" value="1"/>
</dbReference>
<dbReference type="EMBL" id="LVYK01000031">
    <property type="protein sequence ID" value="RAS76151.1"/>
    <property type="molecule type" value="Genomic_DNA"/>
</dbReference>
<keyword evidence="3 5" id="KW-0067">ATP-binding</keyword>
<comment type="caution">
    <text evidence="5">The sequence shown here is derived from an EMBL/GenBank/DDBJ whole genome shotgun (WGS) entry which is preliminary data.</text>
</comment>
<organism evidence="5 6">
    <name type="scientific">Priestia endophytica</name>
    <dbReference type="NCBI Taxonomy" id="135735"/>
    <lineage>
        <taxon>Bacteria</taxon>
        <taxon>Bacillati</taxon>
        <taxon>Bacillota</taxon>
        <taxon>Bacilli</taxon>
        <taxon>Bacillales</taxon>
        <taxon>Bacillaceae</taxon>
        <taxon>Priestia</taxon>
    </lineage>
</organism>
<accession>A0AAX1Q988</accession>
<evidence type="ECO:0000256" key="3">
    <source>
        <dbReference type="ARBA" id="ARBA00022840"/>
    </source>
</evidence>
<name>A0AAX1Q988_9BACI</name>
<keyword evidence="2" id="KW-0547">Nucleotide-binding</keyword>
<dbReference type="Pfam" id="PF00005">
    <property type="entry name" value="ABC_tran"/>
    <property type="match status" value="1"/>
</dbReference>
<dbReference type="GO" id="GO:0005524">
    <property type="term" value="F:ATP binding"/>
    <property type="evidence" value="ECO:0007669"/>
    <property type="project" value="UniProtKB-KW"/>
</dbReference>
<evidence type="ECO:0000313" key="6">
    <source>
        <dbReference type="Proteomes" id="UP000250174"/>
    </source>
</evidence>
<dbReference type="InterPro" id="IPR027417">
    <property type="entry name" value="P-loop_NTPase"/>
</dbReference>
<feature type="domain" description="ABC transporter" evidence="4">
    <location>
        <begin position="5"/>
        <end position="226"/>
    </location>
</feature>